<dbReference type="PANTHER" id="PTHR42794:SF2">
    <property type="entry name" value="ABC TRANSPORTER ATP-BINDING PROTEIN"/>
    <property type="match status" value="1"/>
</dbReference>
<dbReference type="GO" id="GO:0005524">
    <property type="term" value="F:ATP binding"/>
    <property type="evidence" value="ECO:0007669"/>
    <property type="project" value="UniProtKB-KW"/>
</dbReference>
<dbReference type="InterPro" id="IPR027417">
    <property type="entry name" value="P-loop_NTPase"/>
</dbReference>
<keyword evidence="2" id="KW-0547">Nucleotide-binding</keyword>
<dbReference type="CDD" id="cd03214">
    <property type="entry name" value="ABC_Iron-Siderophores_B12_Hemin"/>
    <property type="match status" value="1"/>
</dbReference>
<sequence>MNVSFDKVSVTLGGQRIVNNVSLTVPSGTVLGLLGPNGCGKSTLLRTLYRAQKPSSGVVRVDGDDVRSLGGRDVARRIAVMAQESTQEFPITVREMAMLGRVPHQRGFGADSTADHELIDTALREVGAVHLTERYFAGLSGGEKQRVLLARTLVQQTPVLVLDEPTNHLDIAFQLELMSLATSRGLTVLTALHDMNLAGEYCQNVALLQAGELQGFGRPHEVLEENVIRAGFGVDSRRLEHPITGRPLVAVARLDPQPASAAQQQHINHETKTVKEHA</sequence>
<gene>
    <name evidence="5" type="ORF">CVS29_17375</name>
</gene>
<evidence type="ECO:0000256" key="2">
    <source>
        <dbReference type="ARBA" id="ARBA00022741"/>
    </source>
</evidence>
<protein>
    <submittedName>
        <fullName evidence="5">ABC transporter ATP-binding protein</fullName>
    </submittedName>
</protein>
<dbReference type="EMBL" id="QHLZ01000017">
    <property type="protein sequence ID" value="PXA64024.1"/>
    <property type="molecule type" value="Genomic_DNA"/>
</dbReference>
<dbReference type="GO" id="GO:0016887">
    <property type="term" value="F:ATP hydrolysis activity"/>
    <property type="evidence" value="ECO:0007669"/>
    <property type="project" value="InterPro"/>
</dbReference>
<dbReference type="AlphaFoldDB" id="A0A2V3DP95"/>
<dbReference type="InterPro" id="IPR017871">
    <property type="entry name" value="ABC_transporter-like_CS"/>
</dbReference>
<comment type="caution">
    <text evidence="5">The sequence shown here is derived from an EMBL/GenBank/DDBJ whole genome shotgun (WGS) entry which is preliminary data.</text>
</comment>
<dbReference type="FunFam" id="3.40.50.300:FF:000134">
    <property type="entry name" value="Iron-enterobactin ABC transporter ATP-binding protein"/>
    <property type="match status" value="1"/>
</dbReference>
<feature type="region of interest" description="Disordered" evidence="4">
    <location>
        <begin position="259"/>
        <end position="278"/>
    </location>
</feature>
<dbReference type="PROSITE" id="PS50893">
    <property type="entry name" value="ABC_TRANSPORTER_2"/>
    <property type="match status" value="1"/>
</dbReference>
<evidence type="ECO:0000256" key="3">
    <source>
        <dbReference type="ARBA" id="ARBA00022840"/>
    </source>
</evidence>
<evidence type="ECO:0000313" key="5">
    <source>
        <dbReference type="EMBL" id="PXA64024.1"/>
    </source>
</evidence>
<dbReference type="Gene3D" id="3.40.50.300">
    <property type="entry name" value="P-loop containing nucleotide triphosphate hydrolases"/>
    <property type="match status" value="1"/>
</dbReference>
<dbReference type="SMART" id="SM00382">
    <property type="entry name" value="AAA"/>
    <property type="match status" value="1"/>
</dbReference>
<dbReference type="PANTHER" id="PTHR42794">
    <property type="entry name" value="HEMIN IMPORT ATP-BINDING PROTEIN HMUV"/>
    <property type="match status" value="1"/>
</dbReference>
<dbReference type="InterPro" id="IPR003593">
    <property type="entry name" value="AAA+_ATPase"/>
</dbReference>
<reference evidence="5 6" key="1">
    <citation type="submission" date="2018-05" db="EMBL/GenBank/DDBJ databases">
        <title>Genetic diversity of glacier-inhabiting Cryobacterium bacteria in China and description of Cryobacterium mengkeensis sp. nov. and Arthrobacter glacialis sp. nov.</title>
        <authorList>
            <person name="Liu Q."/>
            <person name="Xin Y.-H."/>
        </authorList>
    </citation>
    <scope>NUCLEOTIDE SEQUENCE [LARGE SCALE GENOMIC DNA]</scope>
    <source>
        <strain evidence="5 6">GP3</strain>
    </source>
</reference>
<proteinExistence type="predicted"/>
<accession>A0A2V3DP95</accession>
<dbReference type="PROSITE" id="PS00211">
    <property type="entry name" value="ABC_TRANSPORTER_1"/>
    <property type="match status" value="1"/>
</dbReference>
<dbReference type="Pfam" id="PF00005">
    <property type="entry name" value="ABC_tran"/>
    <property type="match status" value="1"/>
</dbReference>
<dbReference type="InterPro" id="IPR003439">
    <property type="entry name" value="ABC_transporter-like_ATP-bd"/>
</dbReference>
<keyword evidence="1" id="KW-0813">Transport</keyword>
<evidence type="ECO:0000256" key="1">
    <source>
        <dbReference type="ARBA" id="ARBA00022448"/>
    </source>
</evidence>
<organism evidence="5 6">
    <name type="scientific">Arthrobacter psychrochitiniphilus</name>
    <dbReference type="NCBI Taxonomy" id="291045"/>
    <lineage>
        <taxon>Bacteria</taxon>
        <taxon>Bacillati</taxon>
        <taxon>Actinomycetota</taxon>
        <taxon>Actinomycetes</taxon>
        <taxon>Micrococcales</taxon>
        <taxon>Micrococcaceae</taxon>
        <taxon>Arthrobacter</taxon>
    </lineage>
</organism>
<feature type="compositionally biased region" description="Basic and acidic residues" evidence="4">
    <location>
        <begin position="267"/>
        <end position="278"/>
    </location>
</feature>
<dbReference type="Proteomes" id="UP000246303">
    <property type="component" value="Unassembled WGS sequence"/>
</dbReference>
<evidence type="ECO:0000313" key="6">
    <source>
        <dbReference type="Proteomes" id="UP000246303"/>
    </source>
</evidence>
<keyword evidence="3 5" id="KW-0067">ATP-binding</keyword>
<name>A0A2V3DP95_9MICC</name>
<evidence type="ECO:0000256" key="4">
    <source>
        <dbReference type="SAM" id="MobiDB-lite"/>
    </source>
</evidence>
<dbReference type="OrthoDB" id="5296765at2"/>
<dbReference type="RefSeq" id="WP_110107819.1">
    <property type="nucleotide sequence ID" value="NZ_JACBZZ010000001.1"/>
</dbReference>
<dbReference type="SUPFAM" id="SSF52540">
    <property type="entry name" value="P-loop containing nucleoside triphosphate hydrolases"/>
    <property type="match status" value="1"/>
</dbReference>
<keyword evidence="6" id="KW-1185">Reference proteome</keyword>